<reference evidence="1" key="1">
    <citation type="journal article" date="2018" name="Nat. Plants">
        <title>Whole-genome landscape of Medicago truncatula symbiotic genes.</title>
        <authorList>
            <person name="Pecrix Y."/>
            <person name="Gamas P."/>
            <person name="Carrere S."/>
        </authorList>
    </citation>
    <scope>NUCLEOTIDE SEQUENCE</scope>
    <source>
        <tissue evidence="1">Leaves</tissue>
    </source>
</reference>
<gene>
    <name evidence="1" type="ORF">MtrunA17_Chr4g0074061</name>
</gene>
<dbReference type="Gramene" id="rna27772">
    <property type="protein sequence ID" value="RHN64899.1"/>
    <property type="gene ID" value="gene27772"/>
</dbReference>
<sequence length="76" mass="8646">MNFSLPLSCNRFQFSSNIAPNIEFLPAFASVVAVVSNTLPPTLNFTLSFITPMICFFQIMKLFQKPRWELGSSQRI</sequence>
<comment type="caution">
    <text evidence="1">The sequence shown here is derived from an EMBL/GenBank/DDBJ whole genome shotgun (WGS) entry which is preliminary data.</text>
</comment>
<dbReference type="AlphaFoldDB" id="A0A396IH08"/>
<dbReference type="Proteomes" id="UP000265566">
    <property type="component" value="Chromosome 4"/>
</dbReference>
<evidence type="ECO:0000313" key="1">
    <source>
        <dbReference type="EMBL" id="RHN64899.1"/>
    </source>
</evidence>
<dbReference type="EMBL" id="PSQE01000004">
    <property type="protein sequence ID" value="RHN64899.1"/>
    <property type="molecule type" value="Genomic_DNA"/>
</dbReference>
<name>A0A396IH08_MEDTR</name>
<accession>A0A396IH08</accession>
<protein>
    <submittedName>
        <fullName evidence="1">Uncharacterized protein</fullName>
    </submittedName>
</protein>
<proteinExistence type="predicted"/>
<organism evidence="1">
    <name type="scientific">Medicago truncatula</name>
    <name type="common">Barrel medic</name>
    <name type="synonym">Medicago tribuloides</name>
    <dbReference type="NCBI Taxonomy" id="3880"/>
    <lineage>
        <taxon>Eukaryota</taxon>
        <taxon>Viridiplantae</taxon>
        <taxon>Streptophyta</taxon>
        <taxon>Embryophyta</taxon>
        <taxon>Tracheophyta</taxon>
        <taxon>Spermatophyta</taxon>
        <taxon>Magnoliopsida</taxon>
        <taxon>eudicotyledons</taxon>
        <taxon>Gunneridae</taxon>
        <taxon>Pentapetalae</taxon>
        <taxon>rosids</taxon>
        <taxon>fabids</taxon>
        <taxon>Fabales</taxon>
        <taxon>Fabaceae</taxon>
        <taxon>Papilionoideae</taxon>
        <taxon>50 kb inversion clade</taxon>
        <taxon>NPAAA clade</taxon>
        <taxon>Hologalegina</taxon>
        <taxon>IRL clade</taxon>
        <taxon>Trifolieae</taxon>
        <taxon>Medicago</taxon>
    </lineage>
</organism>